<dbReference type="PRINTS" id="PR00266">
    <property type="entry name" value="INTERFERONAB"/>
</dbReference>
<organism evidence="9">
    <name type="scientific">Castor canadensis</name>
    <name type="common">American beaver</name>
    <dbReference type="NCBI Taxonomy" id="51338"/>
    <lineage>
        <taxon>Eukaryota</taxon>
        <taxon>Metazoa</taxon>
        <taxon>Chordata</taxon>
        <taxon>Craniata</taxon>
        <taxon>Vertebrata</taxon>
        <taxon>Euteleostomi</taxon>
        <taxon>Mammalia</taxon>
        <taxon>Eutheria</taxon>
        <taxon>Euarchontoglires</taxon>
        <taxon>Glires</taxon>
        <taxon>Rodentia</taxon>
        <taxon>Castorimorpha</taxon>
        <taxon>Castoridae</taxon>
        <taxon>Castor</taxon>
    </lineage>
</organism>
<keyword evidence="4" id="KW-0964">Secreted</keyword>
<dbReference type="GeneID" id="109688794"/>
<keyword evidence="5 7" id="KW-0051">Antiviral defense</keyword>
<dbReference type="KEGG" id="ccan:109688794"/>
<keyword evidence="3 7" id="KW-0202">Cytokine</keyword>
<evidence type="ECO:0000256" key="7">
    <source>
        <dbReference type="RuleBase" id="RU000436"/>
    </source>
</evidence>
<accession>A0A8B7UXA4</accession>
<dbReference type="GO" id="GO:0005125">
    <property type="term" value="F:cytokine activity"/>
    <property type="evidence" value="ECO:0007669"/>
    <property type="project" value="UniProtKB-KW"/>
</dbReference>
<dbReference type="Pfam" id="PF00143">
    <property type="entry name" value="Interferon"/>
    <property type="match status" value="1"/>
</dbReference>
<dbReference type="SMART" id="SM00076">
    <property type="entry name" value="IFabd"/>
    <property type="match status" value="1"/>
</dbReference>
<evidence type="ECO:0000256" key="5">
    <source>
        <dbReference type="ARBA" id="ARBA00023118"/>
    </source>
</evidence>
<dbReference type="InterPro" id="IPR009079">
    <property type="entry name" value="4_helix_cytokine-like_core"/>
</dbReference>
<dbReference type="GO" id="GO:0051607">
    <property type="term" value="P:defense response to virus"/>
    <property type="evidence" value="ECO:0007669"/>
    <property type="project" value="UniProtKB-KW"/>
</dbReference>
<dbReference type="PANTHER" id="PTHR11691:SF37">
    <property type="entry name" value="INTERFERON OMEGA-1"/>
    <property type="match status" value="1"/>
</dbReference>
<dbReference type="SUPFAM" id="SSF47266">
    <property type="entry name" value="4-helical cytokines"/>
    <property type="match status" value="1"/>
</dbReference>
<name>A0A8B7UXA4_CASCN</name>
<dbReference type="PROSITE" id="PS00252">
    <property type="entry name" value="INTERFERON_A_B_D"/>
    <property type="match status" value="1"/>
</dbReference>
<dbReference type="InterPro" id="IPR000471">
    <property type="entry name" value="Interferon_alpha/beta/delta"/>
</dbReference>
<protein>
    <submittedName>
        <fullName evidence="9">Interferon omega-1-like</fullName>
    </submittedName>
</protein>
<dbReference type="CDD" id="cd00095">
    <property type="entry name" value="IFab"/>
    <property type="match status" value="1"/>
</dbReference>
<dbReference type="FunFam" id="1.20.1250.10:FF:000001">
    <property type="entry name" value="Interferon alpha"/>
    <property type="match status" value="1"/>
</dbReference>
<comment type="subcellular location">
    <subcellularLocation>
        <location evidence="1">Secreted</location>
    </subcellularLocation>
</comment>
<evidence type="ECO:0000256" key="1">
    <source>
        <dbReference type="ARBA" id="ARBA00004613"/>
    </source>
</evidence>
<gene>
    <name evidence="9" type="primary">LOC109688794</name>
</gene>
<evidence type="ECO:0000256" key="6">
    <source>
        <dbReference type="ARBA" id="ARBA00023157"/>
    </source>
</evidence>
<evidence type="ECO:0000313" key="9">
    <source>
        <dbReference type="RefSeq" id="XP_020022980.2"/>
    </source>
</evidence>
<evidence type="ECO:0000256" key="2">
    <source>
        <dbReference type="ARBA" id="ARBA00011033"/>
    </source>
</evidence>
<dbReference type="Gene3D" id="1.20.1250.10">
    <property type="match status" value="1"/>
</dbReference>
<proteinExistence type="inferred from homology"/>
<dbReference type="GO" id="GO:0005126">
    <property type="term" value="F:cytokine receptor binding"/>
    <property type="evidence" value="ECO:0007669"/>
    <property type="project" value="InterPro"/>
</dbReference>
<sequence>MALLFPLLTLLVLCSYGPVGSLGCDLPQNSVLLSRKIFDTLDQMKRISPLLCLKDRRDFQFPREIVNSSQFHKVQAMSVLHLILQQISNLFHTMHSSAAWNMTLLNELHTGLHQQLKDVKTCLVPVMGEEESVLATEDPTLNLKKYFQGIRLYLEEKKYSDCAWEIVRVEIMRAFSSIAKLHEKITRKDGDLASS</sequence>
<dbReference type="RefSeq" id="XP_020022980.2">
    <property type="nucleotide sequence ID" value="XM_020167391.2"/>
</dbReference>
<comment type="similarity">
    <text evidence="2 7">Belongs to the alpha/beta interferon family.</text>
</comment>
<dbReference type="PANTHER" id="PTHR11691">
    <property type="entry name" value="TYPE I INTERFERON"/>
    <property type="match status" value="1"/>
</dbReference>
<reference evidence="9" key="1">
    <citation type="submission" date="2025-08" db="UniProtKB">
        <authorList>
            <consortium name="RefSeq"/>
        </authorList>
    </citation>
    <scope>IDENTIFICATION</scope>
</reference>
<dbReference type="OrthoDB" id="9529410at2759"/>
<evidence type="ECO:0000313" key="8">
    <source>
        <dbReference type="Proteomes" id="UP001732720"/>
    </source>
</evidence>
<keyword evidence="8" id="KW-1185">Reference proteome</keyword>
<dbReference type="Proteomes" id="UP001732720">
    <property type="component" value="Chromosome 13"/>
</dbReference>
<keyword evidence="6" id="KW-1015">Disulfide bond</keyword>
<evidence type="ECO:0000256" key="3">
    <source>
        <dbReference type="ARBA" id="ARBA00022514"/>
    </source>
</evidence>
<evidence type="ECO:0000256" key="4">
    <source>
        <dbReference type="ARBA" id="ARBA00022525"/>
    </source>
</evidence>
<dbReference type="GO" id="GO:0005615">
    <property type="term" value="C:extracellular space"/>
    <property type="evidence" value="ECO:0007669"/>
    <property type="project" value="UniProtKB-KW"/>
</dbReference>
<dbReference type="AlphaFoldDB" id="A0A8B7UXA4"/>